<reference evidence="1" key="1">
    <citation type="submission" date="2022-10" db="EMBL/GenBank/DDBJ databases">
        <title>The complete genomes of actinobacterial strains from the NBC collection.</title>
        <authorList>
            <person name="Joergensen T.S."/>
            <person name="Alvarez Arevalo M."/>
            <person name="Sterndorff E.B."/>
            <person name="Faurdal D."/>
            <person name="Vuksanovic O."/>
            <person name="Mourched A.-S."/>
            <person name="Charusanti P."/>
            <person name="Shaw S."/>
            <person name="Blin K."/>
            <person name="Weber T."/>
        </authorList>
    </citation>
    <scope>NUCLEOTIDE SEQUENCE</scope>
    <source>
        <strain evidence="1">NBC_00189</strain>
    </source>
</reference>
<accession>A0ABZ1JDR6</accession>
<dbReference type="RefSeq" id="WP_328937676.1">
    <property type="nucleotide sequence ID" value="NZ_CP108133.1"/>
</dbReference>
<protein>
    <recommendedName>
        <fullName evidence="3">Tail assembly chaperone</fullName>
    </recommendedName>
</protein>
<organism evidence="1 2">
    <name type="scientific">Streptomyces tauricus</name>
    <dbReference type="NCBI Taxonomy" id="68274"/>
    <lineage>
        <taxon>Bacteria</taxon>
        <taxon>Bacillati</taxon>
        <taxon>Actinomycetota</taxon>
        <taxon>Actinomycetes</taxon>
        <taxon>Kitasatosporales</taxon>
        <taxon>Streptomycetaceae</taxon>
        <taxon>Streptomyces</taxon>
        <taxon>Streptomyces aurantiacus group</taxon>
    </lineage>
</organism>
<dbReference type="EMBL" id="CP108133">
    <property type="protein sequence ID" value="WTP49640.1"/>
    <property type="molecule type" value="Genomic_DNA"/>
</dbReference>
<name>A0ABZ1JDR6_9ACTN</name>
<evidence type="ECO:0000313" key="2">
    <source>
        <dbReference type="Proteomes" id="UP001432166"/>
    </source>
</evidence>
<proteinExistence type="predicted"/>
<keyword evidence="2" id="KW-1185">Reference proteome</keyword>
<gene>
    <name evidence="1" type="ORF">OG288_15825</name>
</gene>
<sequence>MSEETQEMATPRKTAAVKPVSVEAEETVTNGPTVVAFKSKTEKAQVARKVLFTIDDEEYSIPEKVDAVLLYRYEDANRKHGGLAAMLTLLEETLGKDATETLLAWEDLTDEILTQITEMITGELTGENTAAGN</sequence>
<evidence type="ECO:0008006" key="3">
    <source>
        <dbReference type="Google" id="ProtNLM"/>
    </source>
</evidence>
<evidence type="ECO:0000313" key="1">
    <source>
        <dbReference type="EMBL" id="WTP49640.1"/>
    </source>
</evidence>
<dbReference type="Proteomes" id="UP001432166">
    <property type="component" value="Chromosome"/>
</dbReference>